<evidence type="ECO:0000313" key="3">
    <source>
        <dbReference type="EMBL" id="CAB4859729.1"/>
    </source>
</evidence>
<name>A0A6J7CUF0_9ZZZZ</name>
<reference evidence="3" key="1">
    <citation type="submission" date="2020-05" db="EMBL/GenBank/DDBJ databases">
        <authorList>
            <person name="Chiriac C."/>
            <person name="Salcher M."/>
            <person name="Ghai R."/>
            <person name="Kavagutti S V."/>
        </authorList>
    </citation>
    <scope>NUCLEOTIDE SEQUENCE</scope>
</reference>
<feature type="domain" description="Leucine-binding protein" evidence="2">
    <location>
        <begin position="35"/>
        <end position="395"/>
    </location>
</feature>
<gene>
    <name evidence="3" type="ORF">UFOPK3444_00107</name>
</gene>
<organism evidence="3">
    <name type="scientific">freshwater metagenome</name>
    <dbReference type="NCBI Taxonomy" id="449393"/>
    <lineage>
        <taxon>unclassified sequences</taxon>
        <taxon>metagenomes</taxon>
        <taxon>ecological metagenomes</taxon>
    </lineage>
</organism>
<dbReference type="InterPro" id="IPR028082">
    <property type="entry name" value="Peripla_BP_I"/>
</dbReference>
<dbReference type="PROSITE" id="PS51257">
    <property type="entry name" value="PROKAR_LIPOPROTEIN"/>
    <property type="match status" value="1"/>
</dbReference>
<keyword evidence="1" id="KW-0732">Signal</keyword>
<dbReference type="Gene3D" id="3.40.50.2300">
    <property type="match status" value="2"/>
</dbReference>
<dbReference type="AlphaFoldDB" id="A0A6J7CUF0"/>
<proteinExistence type="predicted"/>
<dbReference type="EMBL" id="CAFBLU010000001">
    <property type="protein sequence ID" value="CAB4859729.1"/>
    <property type="molecule type" value="Genomic_DNA"/>
</dbReference>
<evidence type="ECO:0000256" key="1">
    <source>
        <dbReference type="ARBA" id="ARBA00022729"/>
    </source>
</evidence>
<protein>
    <submittedName>
        <fullName evidence="3">Unannotated protein</fullName>
    </submittedName>
</protein>
<accession>A0A6J7CUF0</accession>
<dbReference type="InterPro" id="IPR051010">
    <property type="entry name" value="BCAA_transport"/>
</dbReference>
<evidence type="ECO:0000259" key="2">
    <source>
        <dbReference type="Pfam" id="PF13458"/>
    </source>
</evidence>
<dbReference type="SUPFAM" id="SSF53822">
    <property type="entry name" value="Periplasmic binding protein-like I"/>
    <property type="match status" value="1"/>
</dbReference>
<dbReference type="InterPro" id="IPR028081">
    <property type="entry name" value="Leu-bd"/>
</dbReference>
<dbReference type="Pfam" id="PF13458">
    <property type="entry name" value="Peripla_BP_6"/>
    <property type="match status" value="1"/>
</dbReference>
<sequence length="414" mass="42743">MRATSHLPIFAVFIVALAGCGDEGQSKVPDSRTTIVLAAPLQGPDGPLGRDTVRAARMQLKAEGLPESGPDSIRLAVLDESDPSAEGFNPEHVASLVSDALESGSPVVAWVGGIDSDTLAVELPRLNEVGVIAVSPSASGLPFTQADPAFPGAPIKYYPAIATFGVTFARTASTDIAIAGKMLSDLRRRGITRVLTVDGGDTAGDSYSSAVEQLAPRSGITLVGHESVPAGNADWEGIAAEADTLRAQAIIWTGSPGVAQASFWSTIKDSRAEQLMVTGPAVPPGFLQSLPAVTGGTIGYSGALPSALQGSQGARLEKLFKEEWGWLPTPGALRGAAAMKAVLRALSSARHAGEHPIPSLDALRLRVTDELRRVRTVNSLLGPIRLDAAGNWPTAPVGAWKAAPGGPVFVGVLP</sequence>
<dbReference type="PANTHER" id="PTHR30483:SF6">
    <property type="entry name" value="PERIPLASMIC BINDING PROTEIN OF ABC TRANSPORTER FOR NATURAL AMINO ACIDS"/>
    <property type="match status" value="1"/>
</dbReference>
<dbReference type="PANTHER" id="PTHR30483">
    <property type="entry name" value="LEUCINE-SPECIFIC-BINDING PROTEIN"/>
    <property type="match status" value="1"/>
</dbReference>